<organism evidence="2 3">
    <name type="scientific">Mariniradius sediminis</name>
    <dbReference type="NCBI Taxonomy" id="2909237"/>
    <lineage>
        <taxon>Bacteria</taxon>
        <taxon>Pseudomonadati</taxon>
        <taxon>Bacteroidota</taxon>
        <taxon>Cytophagia</taxon>
        <taxon>Cytophagales</taxon>
        <taxon>Cyclobacteriaceae</taxon>
        <taxon>Mariniradius</taxon>
    </lineage>
</organism>
<feature type="transmembrane region" description="Helical" evidence="1">
    <location>
        <begin position="65"/>
        <end position="82"/>
    </location>
</feature>
<feature type="transmembrane region" description="Helical" evidence="1">
    <location>
        <begin position="34"/>
        <end position="53"/>
    </location>
</feature>
<dbReference type="EMBL" id="JAKEVZ010000010">
    <property type="protein sequence ID" value="MCF1752094.1"/>
    <property type="molecule type" value="Genomic_DNA"/>
</dbReference>
<evidence type="ECO:0008006" key="4">
    <source>
        <dbReference type="Google" id="ProtNLM"/>
    </source>
</evidence>
<accession>A0ABS9BVK3</accession>
<feature type="transmembrane region" description="Helical" evidence="1">
    <location>
        <begin position="6"/>
        <end position="27"/>
    </location>
</feature>
<name>A0ABS9BVK3_9BACT</name>
<gene>
    <name evidence="2" type="ORF">L0U89_13565</name>
</gene>
<feature type="transmembrane region" description="Helical" evidence="1">
    <location>
        <begin position="121"/>
        <end position="147"/>
    </location>
</feature>
<proteinExistence type="predicted"/>
<keyword evidence="1" id="KW-0812">Transmembrane</keyword>
<evidence type="ECO:0000313" key="2">
    <source>
        <dbReference type="EMBL" id="MCF1752094.1"/>
    </source>
</evidence>
<reference evidence="2 3" key="1">
    <citation type="submission" date="2022-01" db="EMBL/GenBank/DDBJ databases">
        <title>Mariniradius saccharolyticus sp. nov., isolated from sediment of a river.</title>
        <authorList>
            <person name="Liu H."/>
        </authorList>
    </citation>
    <scope>NUCLEOTIDE SEQUENCE [LARGE SCALE GENOMIC DNA]</scope>
    <source>
        <strain evidence="2 3">RY-2</strain>
    </source>
</reference>
<dbReference type="RefSeq" id="WP_234862014.1">
    <property type="nucleotide sequence ID" value="NZ_JAKEVZ010000010.1"/>
</dbReference>
<feature type="transmembrane region" description="Helical" evidence="1">
    <location>
        <begin position="189"/>
        <end position="209"/>
    </location>
</feature>
<keyword evidence="1" id="KW-0472">Membrane</keyword>
<sequence>MMTVDEWIRIVSIFSILVPLSFGWLGWRNLDKGLRYFWVFLLFAFFVDLAIWYCLRTGNNEVASLIYSLYSLTEALVFLAFIRYSSGNLLLKRFVSLMWVLTLLHWLGLTIFSLVKPESNFLISAVFDPVYQVIAAFLAGFLLLEIVEKNAHPLQKSAFWILLGIFFYCFCTFFILGLANTLLGQQMWWLHNIFNITAYGLYAVGFSLVKNRQNETG</sequence>
<dbReference type="Proteomes" id="UP001201449">
    <property type="component" value="Unassembled WGS sequence"/>
</dbReference>
<keyword evidence="3" id="KW-1185">Reference proteome</keyword>
<feature type="transmembrane region" description="Helical" evidence="1">
    <location>
        <begin position="94"/>
        <end position="115"/>
    </location>
</feature>
<evidence type="ECO:0000256" key="1">
    <source>
        <dbReference type="SAM" id="Phobius"/>
    </source>
</evidence>
<evidence type="ECO:0000313" key="3">
    <source>
        <dbReference type="Proteomes" id="UP001201449"/>
    </source>
</evidence>
<comment type="caution">
    <text evidence="2">The sequence shown here is derived from an EMBL/GenBank/DDBJ whole genome shotgun (WGS) entry which is preliminary data.</text>
</comment>
<protein>
    <recommendedName>
        <fullName evidence="4">YhhN-like protein</fullName>
    </recommendedName>
</protein>
<feature type="transmembrane region" description="Helical" evidence="1">
    <location>
        <begin position="159"/>
        <end position="183"/>
    </location>
</feature>
<keyword evidence="1" id="KW-1133">Transmembrane helix</keyword>